<dbReference type="EMBL" id="QAMZ01000043">
    <property type="protein sequence ID" value="PWL53067.1"/>
    <property type="molecule type" value="Genomic_DNA"/>
</dbReference>
<dbReference type="STRING" id="1529.SAMN04487885_101293"/>
<evidence type="ECO:0000259" key="6">
    <source>
        <dbReference type="Pfam" id="PF03755"/>
    </source>
</evidence>
<accession>A0A1I2J9N2</accession>
<dbReference type="GO" id="GO:0004521">
    <property type="term" value="F:RNA endonuclease activity"/>
    <property type="evidence" value="ECO:0007669"/>
    <property type="project" value="InterPro"/>
</dbReference>
<dbReference type="InterPro" id="IPR013551">
    <property type="entry name" value="YicC-like_C"/>
</dbReference>
<feature type="domain" description="Endoribonuclease YicC-like C-terminal" evidence="7">
    <location>
        <begin position="177"/>
        <end position="293"/>
    </location>
</feature>
<dbReference type="PANTHER" id="PTHR30636:SF3">
    <property type="entry name" value="UPF0701 PROTEIN YICC"/>
    <property type="match status" value="1"/>
</dbReference>
<keyword evidence="2" id="KW-0540">Nuclease</keyword>
<dbReference type="RefSeq" id="WP_027638168.1">
    <property type="nucleotide sequence ID" value="NZ_BAAACD010000019.1"/>
</dbReference>
<reference evidence="8 12" key="2">
    <citation type="submission" date="2018-03" db="EMBL/GenBank/DDBJ databases">
        <title>The uncultured portion of the human microbiome is neutrally assembled.</title>
        <authorList>
            <person name="Jeraldo P."/>
            <person name="Boardman L."/>
            <person name="White B.A."/>
            <person name="Nelson H."/>
            <person name="Goldenfeld N."/>
            <person name="Chia N."/>
        </authorList>
    </citation>
    <scope>NUCLEOTIDE SEQUENCE [LARGE SCALE GENOMIC DNA]</scope>
    <source>
        <strain evidence="8">CIM:MAG 903</strain>
    </source>
</reference>
<proteinExistence type="inferred from homology"/>
<organism evidence="10 11">
    <name type="scientific">Clostridium cadaveris</name>
    <dbReference type="NCBI Taxonomy" id="1529"/>
    <lineage>
        <taxon>Bacteria</taxon>
        <taxon>Bacillati</taxon>
        <taxon>Bacillota</taxon>
        <taxon>Clostridia</taxon>
        <taxon>Eubacteriales</taxon>
        <taxon>Clostridiaceae</taxon>
        <taxon>Clostridium</taxon>
    </lineage>
</organism>
<name>A0A1I2J9N2_9CLOT</name>
<keyword evidence="3" id="KW-0255">Endonuclease</keyword>
<evidence type="ECO:0000313" key="11">
    <source>
        <dbReference type="Proteomes" id="UP000182135"/>
    </source>
</evidence>
<evidence type="ECO:0000313" key="9">
    <source>
        <dbReference type="EMBL" id="PWL53474.1"/>
    </source>
</evidence>
<evidence type="ECO:0000259" key="7">
    <source>
        <dbReference type="Pfam" id="PF08340"/>
    </source>
</evidence>
<evidence type="ECO:0000256" key="5">
    <source>
        <dbReference type="ARBA" id="ARBA00035648"/>
    </source>
</evidence>
<dbReference type="EMBL" id="QAMZ01000036">
    <property type="protein sequence ID" value="PWL53474.1"/>
    <property type="molecule type" value="Genomic_DNA"/>
</dbReference>
<dbReference type="Pfam" id="PF08340">
    <property type="entry name" value="YicC-like_C"/>
    <property type="match status" value="1"/>
</dbReference>
<evidence type="ECO:0000256" key="4">
    <source>
        <dbReference type="ARBA" id="ARBA00022801"/>
    </source>
</evidence>
<dbReference type="eggNOG" id="COG1561">
    <property type="taxonomic scope" value="Bacteria"/>
</dbReference>
<dbReference type="OrthoDB" id="9771229at2"/>
<feature type="domain" description="Endoribonuclease YicC-like N-terminal" evidence="6">
    <location>
        <begin position="3"/>
        <end position="157"/>
    </location>
</feature>
<evidence type="ECO:0000313" key="10">
    <source>
        <dbReference type="EMBL" id="SFF51542.1"/>
    </source>
</evidence>
<comment type="similarity">
    <text evidence="5">Belongs to the YicC/YloC family.</text>
</comment>
<dbReference type="GeneID" id="90544599"/>
<dbReference type="Proteomes" id="UP000246114">
    <property type="component" value="Unassembled WGS sequence"/>
</dbReference>
<reference evidence="10 11" key="1">
    <citation type="submission" date="2016-10" db="EMBL/GenBank/DDBJ databases">
        <authorList>
            <person name="de Groot N.N."/>
        </authorList>
    </citation>
    <scope>NUCLEOTIDE SEQUENCE [LARGE SCALE GENOMIC DNA]</scope>
    <source>
        <strain evidence="10 11">NLAE-zl-G419</strain>
    </source>
</reference>
<dbReference type="Proteomes" id="UP000182135">
    <property type="component" value="Unassembled WGS sequence"/>
</dbReference>
<evidence type="ECO:0000313" key="8">
    <source>
        <dbReference type="EMBL" id="PWL53067.1"/>
    </source>
</evidence>
<sequence length="293" mass="33667">MTKSMTGFGRANIVDEGHHSFSIEMRSVNHRYLDLNIRMPKSIISLEEKIRAAVGERLSRGKVDIFINYKNYECSNSEAVLNTALADSYIKCLQEISSRYDIKNDIPLSLISKFPEVIRLEEKEEDLETIWNGLSNALNSALDLLVAMRTREGEKLKEDIISKCRYIKEMVKKIAILSPEVVKQYRVKLSDRLTELSENIPVDESRIAMEVAIFADKASIDEEITRLYSHINQLTETLNLNESIGRKLDFIVQEMNREANTIASKSQNIEITNIVLNIKNEIEKIREQVQNIE</sequence>
<evidence type="ECO:0000313" key="12">
    <source>
        <dbReference type="Proteomes" id="UP000246114"/>
    </source>
</evidence>
<dbReference type="InterPro" id="IPR005229">
    <property type="entry name" value="YicC/YloC-like"/>
</dbReference>
<evidence type="ECO:0000256" key="3">
    <source>
        <dbReference type="ARBA" id="ARBA00022759"/>
    </source>
</evidence>
<dbReference type="InterPro" id="IPR013527">
    <property type="entry name" value="YicC-like_N"/>
</dbReference>
<comment type="cofactor">
    <cofactor evidence="1">
        <name>a divalent metal cation</name>
        <dbReference type="ChEBI" id="CHEBI:60240"/>
    </cofactor>
</comment>
<evidence type="ECO:0000256" key="2">
    <source>
        <dbReference type="ARBA" id="ARBA00022722"/>
    </source>
</evidence>
<evidence type="ECO:0000256" key="1">
    <source>
        <dbReference type="ARBA" id="ARBA00001968"/>
    </source>
</evidence>
<keyword evidence="11" id="KW-1185">Reference proteome</keyword>
<gene>
    <name evidence="9" type="ORF">DBY38_07020</name>
    <name evidence="8" type="ORF">DBY38_09345</name>
    <name evidence="10" type="ORF">SAMN04487885_101293</name>
</gene>
<dbReference type="Pfam" id="PF03755">
    <property type="entry name" value="YicC-like_N"/>
    <property type="match status" value="1"/>
</dbReference>
<keyword evidence="4" id="KW-0378">Hydrolase</keyword>
<protein>
    <submittedName>
        <fullName evidence="10">TIGR00255 family protein</fullName>
    </submittedName>
    <submittedName>
        <fullName evidence="8">YicC family protein</fullName>
    </submittedName>
</protein>
<dbReference type="GO" id="GO:0016787">
    <property type="term" value="F:hydrolase activity"/>
    <property type="evidence" value="ECO:0007669"/>
    <property type="project" value="UniProtKB-KW"/>
</dbReference>
<dbReference type="AlphaFoldDB" id="A0A1I2J9N2"/>
<dbReference type="PANTHER" id="PTHR30636">
    <property type="entry name" value="UPF0701 PROTEIN YICC"/>
    <property type="match status" value="1"/>
</dbReference>
<dbReference type="NCBIfam" id="TIGR00255">
    <property type="entry name" value="YicC/YloC family endoribonuclease"/>
    <property type="match status" value="1"/>
</dbReference>
<dbReference type="EMBL" id="FOOE01000001">
    <property type="protein sequence ID" value="SFF51542.1"/>
    <property type="molecule type" value="Genomic_DNA"/>
</dbReference>